<proteinExistence type="predicted"/>
<dbReference type="AlphaFoldDB" id="A0AAV7TUW2"/>
<gene>
    <name evidence="1" type="ORF">NDU88_005629</name>
</gene>
<accession>A0AAV7TUW2</accession>
<comment type="caution">
    <text evidence="1">The sequence shown here is derived from an EMBL/GenBank/DDBJ whole genome shotgun (WGS) entry which is preliminary data.</text>
</comment>
<dbReference type="Proteomes" id="UP001066276">
    <property type="component" value="Chromosome 3_2"/>
</dbReference>
<evidence type="ECO:0000313" key="1">
    <source>
        <dbReference type="EMBL" id="KAJ1180408.1"/>
    </source>
</evidence>
<keyword evidence="2" id="KW-1185">Reference proteome</keyword>
<protein>
    <submittedName>
        <fullName evidence="1">Uncharacterized protein</fullName>
    </submittedName>
</protein>
<reference evidence="1" key="1">
    <citation type="journal article" date="2022" name="bioRxiv">
        <title>Sequencing and chromosome-scale assembly of the giantPleurodeles waltlgenome.</title>
        <authorList>
            <person name="Brown T."/>
            <person name="Elewa A."/>
            <person name="Iarovenko S."/>
            <person name="Subramanian E."/>
            <person name="Araus A.J."/>
            <person name="Petzold A."/>
            <person name="Susuki M."/>
            <person name="Suzuki K.-i.T."/>
            <person name="Hayashi T."/>
            <person name="Toyoda A."/>
            <person name="Oliveira C."/>
            <person name="Osipova E."/>
            <person name="Leigh N.D."/>
            <person name="Simon A."/>
            <person name="Yun M.H."/>
        </authorList>
    </citation>
    <scope>NUCLEOTIDE SEQUENCE</scope>
    <source>
        <strain evidence="1">20211129_DDA</strain>
        <tissue evidence="1">Liver</tissue>
    </source>
</reference>
<dbReference type="EMBL" id="JANPWB010000006">
    <property type="protein sequence ID" value="KAJ1180408.1"/>
    <property type="molecule type" value="Genomic_DNA"/>
</dbReference>
<sequence>MSARMEEKATVNSEILVSIVSRRRPTAAISCSMRSVTSNGGEAAGDGAEPGEVPCVAMALGCARASENSKWRECLPEDFPLGISDLPKMKYRVKMHAGHFVSNVASRKTGECSQQEVSNRQGKSVIGDKVDARITLVHERFRAPGCAHFSSHSYFNVQIKRSLVTPGQHRSPV</sequence>
<organism evidence="1 2">
    <name type="scientific">Pleurodeles waltl</name>
    <name type="common">Iberian ribbed newt</name>
    <dbReference type="NCBI Taxonomy" id="8319"/>
    <lineage>
        <taxon>Eukaryota</taxon>
        <taxon>Metazoa</taxon>
        <taxon>Chordata</taxon>
        <taxon>Craniata</taxon>
        <taxon>Vertebrata</taxon>
        <taxon>Euteleostomi</taxon>
        <taxon>Amphibia</taxon>
        <taxon>Batrachia</taxon>
        <taxon>Caudata</taxon>
        <taxon>Salamandroidea</taxon>
        <taxon>Salamandridae</taxon>
        <taxon>Pleurodelinae</taxon>
        <taxon>Pleurodeles</taxon>
    </lineage>
</organism>
<name>A0AAV7TUW2_PLEWA</name>
<evidence type="ECO:0000313" key="2">
    <source>
        <dbReference type="Proteomes" id="UP001066276"/>
    </source>
</evidence>